<dbReference type="AlphaFoldDB" id="A0A0R3QCC3"/>
<evidence type="ECO:0000256" key="1">
    <source>
        <dbReference type="SAM" id="MobiDB-lite"/>
    </source>
</evidence>
<accession>A0A0R3QCC3</accession>
<gene>
    <name evidence="2" type="ORF">BTMF_LOCUS3305</name>
</gene>
<dbReference type="WBParaSite" id="BTMF_0000400301-mRNA-1">
    <property type="protein sequence ID" value="BTMF_0000400301-mRNA-1"/>
    <property type="gene ID" value="BTMF_0000400301"/>
</dbReference>
<sequence>MTTSLRQQIVTSRLPMPIYRNEELDQLRILRAAGLVVAALPDPGGFAGPFGEGLAAQVLTVTQKGREELDRFEYPGARAPLWRQRMPRIFTRHRTTPPSSSNSSSARCSSAAPDLLPFSAARGIA</sequence>
<protein>
    <submittedName>
        <fullName evidence="4">LysR_substrate domain-containing protein</fullName>
    </submittedName>
</protein>
<feature type="region of interest" description="Disordered" evidence="1">
    <location>
        <begin position="91"/>
        <end position="111"/>
    </location>
</feature>
<evidence type="ECO:0000313" key="2">
    <source>
        <dbReference type="EMBL" id="VDO14492.1"/>
    </source>
</evidence>
<reference evidence="4" key="1">
    <citation type="submission" date="2017-02" db="UniProtKB">
        <authorList>
            <consortium name="WormBaseParasite"/>
        </authorList>
    </citation>
    <scope>IDENTIFICATION</scope>
</reference>
<feature type="compositionally biased region" description="Low complexity" evidence="1">
    <location>
        <begin position="96"/>
        <end position="111"/>
    </location>
</feature>
<reference evidence="2 3" key="2">
    <citation type="submission" date="2018-11" db="EMBL/GenBank/DDBJ databases">
        <authorList>
            <consortium name="Pathogen Informatics"/>
        </authorList>
    </citation>
    <scope>NUCLEOTIDE SEQUENCE [LARGE SCALE GENOMIC DNA]</scope>
</reference>
<proteinExistence type="predicted"/>
<organism evidence="4">
    <name type="scientific">Brugia timori</name>
    <dbReference type="NCBI Taxonomy" id="42155"/>
    <lineage>
        <taxon>Eukaryota</taxon>
        <taxon>Metazoa</taxon>
        <taxon>Ecdysozoa</taxon>
        <taxon>Nematoda</taxon>
        <taxon>Chromadorea</taxon>
        <taxon>Rhabditida</taxon>
        <taxon>Spirurina</taxon>
        <taxon>Spiruromorpha</taxon>
        <taxon>Filarioidea</taxon>
        <taxon>Onchocercidae</taxon>
        <taxon>Brugia</taxon>
    </lineage>
</organism>
<keyword evidence="3" id="KW-1185">Reference proteome</keyword>
<dbReference type="Proteomes" id="UP000280834">
    <property type="component" value="Unassembled WGS sequence"/>
</dbReference>
<evidence type="ECO:0000313" key="4">
    <source>
        <dbReference type="WBParaSite" id="BTMF_0000400301-mRNA-1"/>
    </source>
</evidence>
<name>A0A0R3QCC3_9BILA</name>
<evidence type="ECO:0000313" key="3">
    <source>
        <dbReference type="Proteomes" id="UP000280834"/>
    </source>
</evidence>
<dbReference type="EMBL" id="UZAG01002949">
    <property type="protein sequence ID" value="VDO14492.1"/>
    <property type="molecule type" value="Genomic_DNA"/>
</dbReference>